<dbReference type="Proteomes" id="UP000199375">
    <property type="component" value="Unassembled WGS sequence"/>
</dbReference>
<accession>A0A1C4WG95</accession>
<feature type="region of interest" description="Disordered" evidence="1">
    <location>
        <begin position="1"/>
        <end position="35"/>
    </location>
</feature>
<proteinExistence type="predicted"/>
<sequence>MSLETPPEAVPAISRAPIGHWKGPEFPAIRPGTGAGKALVPF</sequence>
<name>A0A1C4WG95_9ACTN</name>
<reference evidence="2 3" key="1">
    <citation type="submission" date="2016-06" db="EMBL/GenBank/DDBJ databases">
        <authorList>
            <person name="Kjaerup R.B."/>
            <person name="Dalgaard T.S."/>
            <person name="Juul-Madsen H.R."/>
        </authorList>
    </citation>
    <scope>NUCLEOTIDE SEQUENCE [LARGE SCALE GENOMIC DNA]</scope>
    <source>
        <strain evidence="2 3">DSM 45626</strain>
    </source>
</reference>
<evidence type="ECO:0000313" key="3">
    <source>
        <dbReference type="Proteomes" id="UP000199375"/>
    </source>
</evidence>
<dbReference type="AlphaFoldDB" id="A0A1C4WG95"/>
<gene>
    <name evidence="2" type="ORF">GA0070558_11592</name>
</gene>
<protein>
    <submittedName>
        <fullName evidence="2">Uncharacterized protein</fullName>
    </submittedName>
</protein>
<dbReference type="EMBL" id="FMCW01000015">
    <property type="protein sequence ID" value="SCE95213.1"/>
    <property type="molecule type" value="Genomic_DNA"/>
</dbReference>
<organism evidence="2 3">
    <name type="scientific">Micromonospora haikouensis</name>
    <dbReference type="NCBI Taxonomy" id="686309"/>
    <lineage>
        <taxon>Bacteria</taxon>
        <taxon>Bacillati</taxon>
        <taxon>Actinomycetota</taxon>
        <taxon>Actinomycetes</taxon>
        <taxon>Micromonosporales</taxon>
        <taxon>Micromonosporaceae</taxon>
        <taxon>Micromonospora</taxon>
    </lineage>
</organism>
<dbReference type="RefSeq" id="WP_278128908.1">
    <property type="nucleotide sequence ID" value="NZ_CBDREH010000032.1"/>
</dbReference>
<evidence type="ECO:0000313" key="2">
    <source>
        <dbReference type="EMBL" id="SCE95213.1"/>
    </source>
</evidence>
<evidence type="ECO:0000256" key="1">
    <source>
        <dbReference type="SAM" id="MobiDB-lite"/>
    </source>
</evidence>